<evidence type="ECO:0000256" key="8">
    <source>
        <dbReference type="ARBA" id="ARBA00022741"/>
    </source>
</evidence>
<dbReference type="RefSeq" id="WP_176965858.1">
    <property type="nucleotide sequence ID" value="NZ_CP058215.1"/>
</dbReference>
<dbReference type="Gene3D" id="3.30.70.3000">
    <property type="match status" value="1"/>
</dbReference>
<keyword evidence="9" id="KW-0460">Magnesium</keyword>
<evidence type="ECO:0000313" key="13">
    <source>
        <dbReference type="EMBL" id="QLC50803.1"/>
    </source>
</evidence>
<dbReference type="PANTHER" id="PTHR12729:SF6">
    <property type="entry name" value="TRNA(HIS) GUANYLYLTRANSFERASE-RELATED"/>
    <property type="match status" value="1"/>
</dbReference>
<keyword evidence="8" id="KW-0547">Nucleotide-binding</keyword>
<feature type="domain" description="tRNAHis guanylyltransferase catalytic" evidence="11">
    <location>
        <begin position="8"/>
        <end position="117"/>
    </location>
</feature>
<dbReference type="GO" id="GO:0006400">
    <property type="term" value="P:tRNA modification"/>
    <property type="evidence" value="ECO:0007669"/>
    <property type="project" value="InterPro"/>
</dbReference>
<evidence type="ECO:0000256" key="3">
    <source>
        <dbReference type="ARBA" id="ARBA00012511"/>
    </source>
</evidence>
<dbReference type="GO" id="GO:0000287">
    <property type="term" value="F:magnesium ion binding"/>
    <property type="evidence" value="ECO:0007669"/>
    <property type="project" value="InterPro"/>
</dbReference>
<dbReference type="OrthoDB" id="24661at2157"/>
<evidence type="ECO:0000256" key="7">
    <source>
        <dbReference type="ARBA" id="ARBA00022723"/>
    </source>
</evidence>
<evidence type="ECO:0000256" key="2">
    <source>
        <dbReference type="ARBA" id="ARBA00010113"/>
    </source>
</evidence>
<gene>
    <name evidence="13" type="ORF">HWN40_11460</name>
</gene>
<evidence type="ECO:0000256" key="9">
    <source>
        <dbReference type="ARBA" id="ARBA00022842"/>
    </source>
</evidence>
<evidence type="ECO:0000259" key="12">
    <source>
        <dbReference type="Pfam" id="PF14413"/>
    </source>
</evidence>
<dbReference type="Proteomes" id="UP000509594">
    <property type="component" value="Chromosome"/>
</dbReference>
<organism evidence="13 14">
    <name type="scientific">Methanolobus zinderi</name>
    <dbReference type="NCBI Taxonomy" id="536044"/>
    <lineage>
        <taxon>Archaea</taxon>
        <taxon>Methanobacteriati</taxon>
        <taxon>Methanobacteriota</taxon>
        <taxon>Stenosarchaea group</taxon>
        <taxon>Methanomicrobia</taxon>
        <taxon>Methanosarcinales</taxon>
        <taxon>Methanosarcinaceae</taxon>
        <taxon>Methanolobus</taxon>
    </lineage>
</organism>
<dbReference type="InterPro" id="IPR025845">
    <property type="entry name" value="Thg1_C_dom"/>
</dbReference>
<keyword evidence="6 13" id="KW-0548">Nucleotidyltransferase</keyword>
<dbReference type="InterPro" id="IPR038469">
    <property type="entry name" value="tRNAHis_GuaTrfase_Thg1_sf"/>
</dbReference>
<keyword evidence="4 13" id="KW-0808">Transferase</keyword>
<evidence type="ECO:0000256" key="1">
    <source>
        <dbReference type="ARBA" id="ARBA00001946"/>
    </source>
</evidence>
<keyword evidence="10" id="KW-0342">GTP-binding</keyword>
<keyword evidence="14" id="KW-1185">Reference proteome</keyword>
<evidence type="ECO:0000313" key="14">
    <source>
        <dbReference type="Proteomes" id="UP000509594"/>
    </source>
</evidence>
<dbReference type="Pfam" id="PF14413">
    <property type="entry name" value="Thg1C"/>
    <property type="match status" value="1"/>
</dbReference>
<evidence type="ECO:0000256" key="5">
    <source>
        <dbReference type="ARBA" id="ARBA00022694"/>
    </source>
</evidence>
<keyword evidence="7" id="KW-0479">Metal-binding</keyword>
<evidence type="ECO:0000256" key="6">
    <source>
        <dbReference type="ARBA" id="ARBA00022695"/>
    </source>
</evidence>
<dbReference type="EC" id="2.7.7.79" evidence="3"/>
<comment type="cofactor">
    <cofactor evidence="1">
        <name>Mg(2+)</name>
        <dbReference type="ChEBI" id="CHEBI:18420"/>
    </cofactor>
</comment>
<keyword evidence="5" id="KW-0819">tRNA processing</keyword>
<protein>
    <recommendedName>
        <fullName evidence="3">tRNA(His) guanylyltransferase</fullName>
        <ecNumber evidence="3">2.7.7.79</ecNumber>
    </recommendedName>
</protein>
<feature type="domain" description="Thg1 C-terminal" evidence="12">
    <location>
        <begin position="123"/>
        <end position="216"/>
    </location>
</feature>
<dbReference type="KEGG" id="mzi:HWN40_11460"/>
<evidence type="ECO:0000259" key="11">
    <source>
        <dbReference type="Pfam" id="PF04446"/>
    </source>
</evidence>
<name>A0A7D5I5Z8_9EURY</name>
<dbReference type="GO" id="GO:0005525">
    <property type="term" value="F:GTP binding"/>
    <property type="evidence" value="ECO:0007669"/>
    <property type="project" value="UniProtKB-KW"/>
</dbReference>
<dbReference type="InterPro" id="IPR024956">
    <property type="entry name" value="tRNAHis_GuaTrfase_cat"/>
</dbReference>
<dbReference type="PANTHER" id="PTHR12729">
    <property type="entry name" value="TRNA(HIS) GUANYLYLTRANSFERASE-RELATED"/>
    <property type="match status" value="1"/>
</dbReference>
<dbReference type="InterPro" id="IPR007537">
    <property type="entry name" value="tRNAHis_GuaTrfase_Thg1"/>
</dbReference>
<sequence length="248" mass="28335">MKRREIFSDLRCVPPVIIRVDGRNFKNALSRLEFEKPYDTRFASAMADAVQLFFKSSGLSPLFAYIFSDEISLFFPELAFEGRIEKIDSVVPSFISSALTMILEPAEPLSFDSRIIPVHGKLINEYLIWRQAEAWRNCVNSHAYYALLSEGMEEADAAAYLRNKGSSDMHELLFSRGTNVAKLPSWQKRGMMIMKEEYEVEGYDPHLEKSTMTTRKKVVQNWDIPQFSSPEGALFIKDLIGPDNAETI</sequence>
<dbReference type="GO" id="GO:0008193">
    <property type="term" value="F:tRNA guanylyltransferase activity"/>
    <property type="evidence" value="ECO:0007669"/>
    <property type="project" value="UniProtKB-EC"/>
</dbReference>
<comment type="similarity">
    <text evidence="2">Belongs to the tRNA(His) guanylyltransferase family.</text>
</comment>
<reference evidence="13 14" key="1">
    <citation type="submission" date="2020-06" db="EMBL/GenBank/DDBJ databases">
        <title>Methanolobus halotolerans sp. nov., isolated from a saline lake Tus in Siberia.</title>
        <authorList>
            <person name="Shen Y."/>
            <person name="Chen S.-C."/>
            <person name="Lai M.-C."/>
            <person name="Huang H.-H."/>
            <person name="Chiu H.-H."/>
            <person name="Tang S.-L."/>
            <person name="Rogozin D.Y."/>
            <person name="Degermendzhy A.G."/>
        </authorList>
    </citation>
    <scope>NUCLEOTIDE SEQUENCE [LARGE SCALE GENOMIC DNA]</scope>
    <source>
        <strain evidence="13 14">DSM 21339</strain>
    </source>
</reference>
<dbReference type="AlphaFoldDB" id="A0A7D5I5Z8"/>
<evidence type="ECO:0000256" key="4">
    <source>
        <dbReference type="ARBA" id="ARBA00022679"/>
    </source>
</evidence>
<evidence type="ECO:0000256" key="10">
    <source>
        <dbReference type="ARBA" id="ARBA00023134"/>
    </source>
</evidence>
<dbReference type="GeneID" id="55822301"/>
<dbReference type="EMBL" id="CP058215">
    <property type="protein sequence ID" value="QLC50803.1"/>
    <property type="molecule type" value="Genomic_DNA"/>
</dbReference>
<proteinExistence type="inferred from homology"/>
<accession>A0A7D5I5Z8</accession>
<dbReference type="Pfam" id="PF04446">
    <property type="entry name" value="Thg1"/>
    <property type="match status" value="1"/>
</dbReference>